<protein>
    <submittedName>
        <fullName evidence="7">ABC transporter permease</fullName>
    </submittedName>
</protein>
<dbReference type="GO" id="GO:0016020">
    <property type="term" value="C:membrane"/>
    <property type="evidence" value="ECO:0007669"/>
    <property type="project" value="UniProtKB-SubCell"/>
</dbReference>
<evidence type="ECO:0000313" key="7">
    <source>
        <dbReference type="EMBL" id="WMS88551.1"/>
    </source>
</evidence>
<feature type="domain" description="ABC-2 type transporter transmembrane" evidence="6">
    <location>
        <begin position="16"/>
        <end position="383"/>
    </location>
</feature>
<gene>
    <name evidence="7" type="ORF">Q9312_06440</name>
</gene>
<feature type="transmembrane region" description="Helical" evidence="5">
    <location>
        <begin position="242"/>
        <end position="268"/>
    </location>
</feature>
<evidence type="ECO:0000256" key="2">
    <source>
        <dbReference type="ARBA" id="ARBA00022692"/>
    </source>
</evidence>
<evidence type="ECO:0000313" key="8">
    <source>
        <dbReference type="Proteomes" id="UP001239782"/>
    </source>
</evidence>
<proteinExistence type="predicted"/>
<evidence type="ECO:0000256" key="1">
    <source>
        <dbReference type="ARBA" id="ARBA00004141"/>
    </source>
</evidence>
<accession>A0AA51RVJ3</accession>
<sequence>MWEIYKKEFLELVRDKRTLIFTILLPTLIMPVMMGGFVYMIHKLETKAKNEELSYIVQNAAELPELVNLLQEQKNFKRLEPENVEQLSIEEIKQQIQDKKYKFAVVIKPDSAKVLGEGKQITTDLYFNSASVTNKVYQRVKPAFDSFNEKHQEKLLARFNFDEESLKGLTKPIDIKRINTADKREDIGEKLGWLLPYILIILILTGAMYPALDLGVGEKERGTLETLLLTPVSRTKVVLAKFFVIFSTGFLTVFLMIVSLALWLLIGGPFLAIEGLSKLTQIISVVDLLSAFVMLIPVAAIFASLLLCASIYAKNYKEAQNYMSPIMMFAIVPVVFSILPGVQLDSTWAWVPLTNVSLAIKEIVKGTIDYGMMGIIFISTTIVAGGLLYFCVRFFNRESVLFRT</sequence>
<keyword evidence="2 5" id="KW-0812">Transmembrane</keyword>
<feature type="transmembrane region" description="Helical" evidence="5">
    <location>
        <begin position="325"/>
        <end position="350"/>
    </location>
</feature>
<keyword evidence="8" id="KW-1185">Reference proteome</keyword>
<evidence type="ECO:0000256" key="5">
    <source>
        <dbReference type="SAM" id="Phobius"/>
    </source>
</evidence>
<evidence type="ECO:0000256" key="3">
    <source>
        <dbReference type="ARBA" id="ARBA00022989"/>
    </source>
</evidence>
<keyword evidence="3 5" id="KW-1133">Transmembrane helix</keyword>
<dbReference type="InterPro" id="IPR013525">
    <property type="entry name" value="ABC2_TM"/>
</dbReference>
<reference evidence="7 8" key="1">
    <citation type="submission" date="2023-08" db="EMBL/GenBank/DDBJ databases">
        <title>Pleionea litopenaei sp. nov., isolated from stomach of juvenile Litopenaeus vannamei.</title>
        <authorList>
            <person name="Rho A.M."/>
            <person name="Hwang C.Y."/>
        </authorList>
    </citation>
    <scope>NUCLEOTIDE SEQUENCE [LARGE SCALE GENOMIC DNA]</scope>
    <source>
        <strain evidence="7 8">HL-JVS1</strain>
    </source>
</reference>
<dbReference type="KEGG" id="plei:Q9312_06440"/>
<keyword evidence="4 5" id="KW-0472">Membrane</keyword>
<dbReference type="GO" id="GO:0140359">
    <property type="term" value="F:ABC-type transporter activity"/>
    <property type="evidence" value="ECO:0007669"/>
    <property type="project" value="InterPro"/>
</dbReference>
<feature type="transmembrane region" description="Helical" evidence="5">
    <location>
        <begin position="193"/>
        <end position="212"/>
    </location>
</feature>
<dbReference type="PANTHER" id="PTHR43471">
    <property type="entry name" value="ABC TRANSPORTER PERMEASE"/>
    <property type="match status" value="1"/>
</dbReference>
<organism evidence="7 8">
    <name type="scientific">Pleionea litopenaei</name>
    <dbReference type="NCBI Taxonomy" id="3070815"/>
    <lineage>
        <taxon>Bacteria</taxon>
        <taxon>Pseudomonadati</taxon>
        <taxon>Pseudomonadota</taxon>
        <taxon>Gammaproteobacteria</taxon>
        <taxon>Oceanospirillales</taxon>
        <taxon>Pleioneaceae</taxon>
        <taxon>Pleionea</taxon>
    </lineage>
</organism>
<dbReference type="Proteomes" id="UP001239782">
    <property type="component" value="Chromosome"/>
</dbReference>
<evidence type="ECO:0000259" key="6">
    <source>
        <dbReference type="Pfam" id="PF12698"/>
    </source>
</evidence>
<feature type="transmembrane region" description="Helical" evidence="5">
    <location>
        <begin position="288"/>
        <end position="313"/>
    </location>
</feature>
<dbReference type="RefSeq" id="WP_309203766.1">
    <property type="nucleotide sequence ID" value="NZ_CP133548.1"/>
</dbReference>
<comment type="subcellular location">
    <subcellularLocation>
        <location evidence="1">Membrane</location>
        <topology evidence="1">Multi-pass membrane protein</topology>
    </subcellularLocation>
</comment>
<feature type="transmembrane region" description="Helical" evidence="5">
    <location>
        <begin position="370"/>
        <end position="395"/>
    </location>
</feature>
<dbReference type="PANTHER" id="PTHR43471:SF3">
    <property type="entry name" value="ABC TRANSPORTER PERMEASE PROTEIN NATB"/>
    <property type="match status" value="1"/>
</dbReference>
<dbReference type="Pfam" id="PF12698">
    <property type="entry name" value="ABC2_membrane_3"/>
    <property type="match status" value="1"/>
</dbReference>
<dbReference type="EMBL" id="CP133548">
    <property type="protein sequence ID" value="WMS88551.1"/>
    <property type="molecule type" value="Genomic_DNA"/>
</dbReference>
<feature type="transmembrane region" description="Helical" evidence="5">
    <location>
        <begin position="20"/>
        <end position="41"/>
    </location>
</feature>
<name>A0AA51RVJ3_9GAMM</name>
<dbReference type="AlphaFoldDB" id="A0AA51RVJ3"/>
<evidence type="ECO:0000256" key="4">
    <source>
        <dbReference type="ARBA" id="ARBA00023136"/>
    </source>
</evidence>